<dbReference type="Gene3D" id="3.40.640.10">
    <property type="entry name" value="Type I PLP-dependent aspartate aminotransferase-like (Major domain)"/>
    <property type="match status" value="1"/>
</dbReference>
<accession>A0A5M3VRN4</accession>
<comment type="similarity">
    <text evidence="3">Belongs to the class-III pyridoxal-phosphate-dependent aminotransferase family.</text>
</comment>
<organism evidence="4 5">
    <name type="scientific">Acrocarpospora corrugata</name>
    <dbReference type="NCBI Taxonomy" id="35763"/>
    <lineage>
        <taxon>Bacteria</taxon>
        <taxon>Bacillati</taxon>
        <taxon>Actinomycetota</taxon>
        <taxon>Actinomycetes</taxon>
        <taxon>Streptosporangiales</taxon>
        <taxon>Streptosporangiaceae</taxon>
        <taxon>Acrocarpospora</taxon>
    </lineage>
</organism>
<evidence type="ECO:0000313" key="5">
    <source>
        <dbReference type="Proteomes" id="UP000334990"/>
    </source>
</evidence>
<keyword evidence="4" id="KW-0032">Aminotransferase</keyword>
<dbReference type="OrthoDB" id="9801052at2"/>
<evidence type="ECO:0000256" key="1">
    <source>
        <dbReference type="ARBA" id="ARBA00001933"/>
    </source>
</evidence>
<proteinExistence type="inferred from homology"/>
<dbReference type="InterPro" id="IPR049704">
    <property type="entry name" value="Aminotrans_3_PPA_site"/>
</dbReference>
<dbReference type="GO" id="GO:0008483">
    <property type="term" value="F:transaminase activity"/>
    <property type="evidence" value="ECO:0007669"/>
    <property type="project" value="UniProtKB-KW"/>
</dbReference>
<dbReference type="InterPro" id="IPR015422">
    <property type="entry name" value="PyrdxlP-dep_Trfase_small"/>
</dbReference>
<dbReference type="EMBL" id="BLAD01000037">
    <property type="protein sequence ID" value="GER98629.1"/>
    <property type="molecule type" value="Genomic_DNA"/>
</dbReference>
<dbReference type="RefSeq" id="WP_155335066.1">
    <property type="nucleotide sequence ID" value="NZ_BAAABN010000078.1"/>
</dbReference>
<comment type="cofactor">
    <cofactor evidence="1">
        <name>pyridoxal 5'-phosphate</name>
        <dbReference type="ChEBI" id="CHEBI:597326"/>
    </cofactor>
</comment>
<dbReference type="GO" id="GO:0030170">
    <property type="term" value="F:pyridoxal phosphate binding"/>
    <property type="evidence" value="ECO:0007669"/>
    <property type="project" value="InterPro"/>
</dbReference>
<comment type="caution">
    <text evidence="4">The sequence shown here is derived from an EMBL/GenBank/DDBJ whole genome shotgun (WGS) entry which is preliminary data.</text>
</comment>
<keyword evidence="2 3" id="KW-0663">Pyridoxal phosphate</keyword>
<evidence type="ECO:0000256" key="2">
    <source>
        <dbReference type="ARBA" id="ARBA00022898"/>
    </source>
</evidence>
<sequence>MSVVSEPMVRPDSLARLDSLIEGQEADFLARTAESRRIRRDCADVLAGGVASNWQDAPPGAVWISHGSGSRVVDVDGTSYVDLHGGFGVGLVGHAHPAIVAAVHDRVRLGTHFAQPTEDAVVVARALARRFGLPMWRFGNSGTEATMDAVHLMRVATGRTKIIKVEGSYHGHHDSVQVSVYPSAEDAGPAFRPRSVRQGLAVPPDLARLTIVVPFGDLEAVERVLIENPGEIAGMIVEPVMMNIGLIPPPDGYLGTLKALLNRYGAYLAFDEVKTGLAVAPGGASELLGVTPDLICLAKALGGGLPCGAIGGTPELMGLIAEGVYEQVGTFNGNPLTMAAARTVLLDILDDAAYRHFERLRAIMAEGATGILRAHGLAGYVQSFGAKGAVIFHDRLLRNYRDFLDYPDQWGQAHWLYQHNGGVFLPPWGKCEQWTVSVQHGEDDVRRFLVNLERMARDYAGSAAIR</sequence>
<protein>
    <submittedName>
        <fullName evidence="4">Aspartate aminotransferase family protein</fullName>
    </submittedName>
</protein>
<dbReference type="Pfam" id="PF00202">
    <property type="entry name" value="Aminotran_3"/>
    <property type="match status" value="1"/>
</dbReference>
<dbReference type="CDD" id="cd00610">
    <property type="entry name" value="OAT_like"/>
    <property type="match status" value="1"/>
</dbReference>
<dbReference type="SUPFAM" id="SSF53383">
    <property type="entry name" value="PLP-dependent transferases"/>
    <property type="match status" value="1"/>
</dbReference>
<dbReference type="PROSITE" id="PS00600">
    <property type="entry name" value="AA_TRANSFER_CLASS_3"/>
    <property type="match status" value="1"/>
</dbReference>
<dbReference type="InterPro" id="IPR015424">
    <property type="entry name" value="PyrdxlP-dep_Trfase"/>
</dbReference>
<evidence type="ECO:0000256" key="3">
    <source>
        <dbReference type="RuleBase" id="RU003560"/>
    </source>
</evidence>
<dbReference type="Proteomes" id="UP000334990">
    <property type="component" value="Unassembled WGS sequence"/>
</dbReference>
<dbReference type="PANTHER" id="PTHR43713">
    <property type="entry name" value="GLUTAMATE-1-SEMIALDEHYDE 2,1-AMINOMUTASE"/>
    <property type="match status" value="1"/>
</dbReference>
<dbReference type="InterPro" id="IPR015421">
    <property type="entry name" value="PyrdxlP-dep_Trfase_major"/>
</dbReference>
<name>A0A5M3VRN4_9ACTN</name>
<dbReference type="AlphaFoldDB" id="A0A5M3VRN4"/>
<dbReference type="PANTHER" id="PTHR43713:SF3">
    <property type="entry name" value="GLUTAMATE-1-SEMIALDEHYDE 2,1-AMINOMUTASE 1, CHLOROPLASTIC-RELATED"/>
    <property type="match status" value="1"/>
</dbReference>
<gene>
    <name evidence="4" type="ORF">Acor_06910</name>
</gene>
<dbReference type="Gene3D" id="3.90.1150.10">
    <property type="entry name" value="Aspartate Aminotransferase, domain 1"/>
    <property type="match status" value="1"/>
</dbReference>
<reference evidence="4 5" key="1">
    <citation type="submission" date="2019-10" db="EMBL/GenBank/DDBJ databases">
        <title>Whole genome shotgun sequence of Acrocarpospora corrugata NBRC 13972.</title>
        <authorList>
            <person name="Ichikawa N."/>
            <person name="Kimura A."/>
            <person name="Kitahashi Y."/>
            <person name="Komaki H."/>
            <person name="Oguchi A."/>
        </authorList>
    </citation>
    <scope>NUCLEOTIDE SEQUENCE [LARGE SCALE GENOMIC DNA]</scope>
    <source>
        <strain evidence="4 5">NBRC 13972</strain>
    </source>
</reference>
<keyword evidence="4" id="KW-0808">Transferase</keyword>
<evidence type="ECO:0000313" key="4">
    <source>
        <dbReference type="EMBL" id="GER98629.1"/>
    </source>
</evidence>
<keyword evidence="5" id="KW-1185">Reference proteome</keyword>
<dbReference type="InterPro" id="IPR005814">
    <property type="entry name" value="Aminotrans_3"/>
</dbReference>